<dbReference type="InterPro" id="IPR011990">
    <property type="entry name" value="TPR-like_helical_dom_sf"/>
</dbReference>
<dbReference type="PANTHER" id="PTHR43861:SF1">
    <property type="entry name" value="TRANS-ACONITATE 2-METHYLTRANSFERASE"/>
    <property type="match status" value="1"/>
</dbReference>
<dbReference type="Gene3D" id="3.40.50.150">
    <property type="entry name" value="Vaccinia Virus protein VP39"/>
    <property type="match status" value="1"/>
</dbReference>
<sequence>MSPQPTPSLETFETEEEPLRTLIEHRPKNGRAMAMLACLLEKQAKRKDGVVDEDPHCITAAILRQEALEWAHRSVQVAPEKPFGYMALSVLEDDYTKRIHALRKALRYQTFDDSSFARLSLLIRLLLEPKQHEARQVAGKIGKASKIHPSKRILSIEEENLYARIAKGLDGFWTQKSESLDVNVQDIALQEYRLGLFFRKRFPLETNQLRAKRHFQKAIEILPEHHDSLAAAEFWLGTLGDGKSVDRCPASYIVNLYSTFANNFDDLLLDKLKYQTPTVLRKLLDDCLISHDRHHDQQFARGLDLGCGTGLSGLAFRDKIQGALIGVDLSPEMIAKAKERQCYDVLQVGDVTTFLTSQPKEALPFDLIFACDVFVYLGDLSRIFASVHNTLSKNGIFAFSTELLEDKHDGTDDYILHPCARFAHSRNYIERLANSTIMPFNIIKLLTRSIRKNQGKDVIGLLAILEKID</sequence>
<dbReference type="CDD" id="cd02440">
    <property type="entry name" value="AdoMet_MTases"/>
    <property type="match status" value="1"/>
</dbReference>
<protein>
    <recommendedName>
        <fullName evidence="1">Methyltransferase type 12 domain-containing protein</fullName>
    </recommendedName>
</protein>
<dbReference type="SUPFAM" id="SSF53335">
    <property type="entry name" value="S-adenosyl-L-methionine-dependent methyltransferases"/>
    <property type="match status" value="1"/>
</dbReference>
<dbReference type="EMBL" id="HBIM01001128">
    <property type="protein sequence ID" value="CAE0402710.1"/>
    <property type="molecule type" value="Transcribed_RNA"/>
</dbReference>
<dbReference type="Pfam" id="PF08242">
    <property type="entry name" value="Methyltransf_12"/>
    <property type="match status" value="1"/>
</dbReference>
<dbReference type="InterPro" id="IPR029063">
    <property type="entry name" value="SAM-dependent_MTases_sf"/>
</dbReference>
<gene>
    <name evidence="2" type="ORF">ACOF00016_LOCUS977</name>
</gene>
<evidence type="ECO:0000313" key="2">
    <source>
        <dbReference type="EMBL" id="CAE0402710.1"/>
    </source>
</evidence>
<accession>A0A7S3KWB0</accession>
<dbReference type="PANTHER" id="PTHR43861">
    <property type="entry name" value="TRANS-ACONITATE 2-METHYLTRANSFERASE-RELATED"/>
    <property type="match status" value="1"/>
</dbReference>
<feature type="domain" description="Methyltransferase type 12" evidence="1">
    <location>
        <begin position="303"/>
        <end position="397"/>
    </location>
</feature>
<organism evidence="2">
    <name type="scientific">Amphora coffeiformis</name>
    <dbReference type="NCBI Taxonomy" id="265554"/>
    <lineage>
        <taxon>Eukaryota</taxon>
        <taxon>Sar</taxon>
        <taxon>Stramenopiles</taxon>
        <taxon>Ochrophyta</taxon>
        <taxon>Bacillariophyta</taxon>
        <taxon>Bacillariophyceae</taxon>
        <taxon>Bacillariophycidae</taxon>
        <taxon>Thalassiophysales</taxon>
        <taxon>Catenulaceae</taxon>
        <taxon>Amphora</taxon>
    </lineage>
</organism>
<dbReference type="Gene3D" id="1.25.40.10">
    <property type="entry name" value="Tetratricopeptide repeat domain"/>
    <property type="match status" value="1"/>
</dbReference>
<reference evidence="2" key="1">
    <citation type="submission" date="2021-01" db="EMBL/GenBank/DDBJ databases">
        <authorList>
            <person name="Corre E."/>
            <person name="Pelletier E."/>
            <person name="Niang G."/>
            <person name="Scheremetjew M."/>
            <person name="Finn R."/>
            <person name="Kale V."/>
            <person name="Holt S."/>
            <person name="Cochrane G."/>
            <person name="Meng A."/>
            <person name="Brown T."/>
            <person name="Cohen L."/>
        </authorList>
    </citation>
    <scope>NUCLEOTIDE SEQUENCE</scope>
    <source>
        <strain evidence="2">CCMP127</strain>
    </source>
</reference>
<dbReference type="AlphaFoldDB" id="A0A7S3KWB0"/>
<proteinExistence type="predicted"/>
<evidence type="ECO:0000259" key="1">
    <source>
        <dbReference type="Pfam" id="PF08242"/>
    </source>
</evidence>
<dbReference type="InterPro" id="IPR013217">
    <property type="entry name" value="Methyltransf_12"/>
</dbReference>
<name>A0A7S3KWB0_9STRA</name>